<keyword evidence="12" id="KW-1185">Reference proteome</keyword>
<gene>
    <name evidence="11" type="ORF">JKP88DRAFT_287742</name>
</gene>
<dbReference type="EC" id="2.3.1.225" evidence="8"/>
<dbReference type="Gene3D" id="1.25.40.20">
    <property type="entry name" value="Ankyrin repeat-containing domain"/>
    <property type="match status" value="1"/>
</dbReference>
<dbReference type="PROSITE" id="PS50216">
    <property type="entry name" value="DHHC"/>
    <property type="match status" value="1"/>
</dbReference>
<feature type="transmembrane region" description="Helical" evidence="8">
    <location>
        <begin position="327"/>
        <end position="349"/>
    </location>
</feature>
<feature type="transmembrane region" description="Helical" evidence="8">
    <location>
        <begin position="465"/>
        <end position="487"/>
    </location>
</feature>
<sequence length="644" mass="69117">MLLGDDAVRALAGRGDAEGYTGADAVRALAGRGDAEGHTALEWACYAGHLGAVRVLLRSGQDPRRLDGNARNCLHWAALQGQEDVCWYLARMGCDANVKDASGKTAKDYAAEHPRSKQLLAAMAVGNWPRRRRTRQRPSSSNARVAASPPAAPLEEGPDAESKAVDGTGRLESGGLDAPHEACGNDPAFPLPEPGLNAPAGTPVGASGAQPQRGGAVGGGEGGGGVGGGAGTELKLFLQEVDERERAVLPRRRNRTRPWVAAIYAAPVCGIWALSFGVVFWIWLIVAAAVALAWSCAAAKARAAASSSFGGDRDCIQDLLAAPEKQLSLWAAIAACFMAYAVVLAVRLASGDGDYPGHSLRKRLAGDDGDYPGHSLRESMALWAWLVLLQPDPGMIRPSQRDFDCLMATATVADEPDQRLICGTCLIRKPLRSKHCRECGACVARFDHHCGWINADIGIANQVPFLAFVTLHLALVALWLALSVVAWRREIPNDSAWDVLSTLFGRAYLPTLLLGAVAALALLTLLTVAVFTWRGALSNATTNERLHWSRYPWTAVSHETPAAVAFNWYDRGGALLNLAEFLGCGKGKRPDYYTSYELPELPPRRREAMQVIQRATRQAHRPVMPNLGLKKLLAKKQGYKKKGS</sequence>
<feature type="transmembrane region" description="Helical" evidence="8">
    <location>
        <begin position="507"/>
        <end position="531"/>
    </location>
</feature>
<comment type="caution">
    <text evidence="11">The sequence shown here is derived from an EMBL/GenBank/DDBJ whole genome shotgun (WGS) entry which is preliminary data.</text>
</comment>
<evidence type="ECO:0000256" key="1">
    <source>
        <dbReference type="ARBA" id="ARBA00004141"/>
    </source>
</evidence>
<dbReference type="PANTHER" id="PTHR24161:SF124">
    <property type="entry name" value="TRANSIENT RECEPTOR POTENTIAL CHANNEL PYREXIA"/>
    <property type="match status" value="1"/>
</dbReference>
<dbReference type="InterPro" id="IPR002110">
    <property type="entry name" value="Ankyrin_rpt"/>
</dbReference>
<feature type="repeat" description="ANK" evidence="7">
    <location>
        <begin position="69"/>
        <end position="101"/>
    </location>
</feature>
<keyword evidence="8 11" id="KW-0808">Transferase</keyword>
<evidence type="ECO:0000256" key="2">
    <source>
        <dbReference type="ARBA" id="ARBA00022692"/>
    </source>
</evidence>
<comment type="domain">
    <text evidence="8">The DHHC domain is required for palmitoyltransferase activity.</text>
</comment>
<evidence type="ECO:0000313" key="12">
    <source>
        <dbReference type="Proteomes" id="UP000664859"/>
    </source>
</evidence>
<accession>A0A836CK02</accession>
<evidence type="ECO:0000259" key="10">
    <source>
        <dbReference type="Pfam" id="PF01529"/>
    </source>
</evidence>
<dbReference type="SMART" id="SM00248">
    <property type="entry name" value="ANK"/>
    <property type="match status" value="2"/>
</dbReference>
<keyword evidence="8" id="KW-0012">Acyltransferase</keyword>
<feature type="compositionally biased region" description="Gly residues" evidence="9">
    <location>
        <begin position="215"/>
        <end position="225"/>
    </location>
</feature>
<dbReference type="InterPro" id="IPR001594">
    <property type="entry name" value="Palmitoyltrfase_DHHC"/>
</dbReference>
<feature type="region of interest" description="Disordered" evidence="9">
    <location>
        <begin position="123"/>
        <end position="225"/>
    </location>
</feature>
<name>A0A836CK02_9STRA</name>
<feature type="repeat" description="ANK" evidence="7">
    <location>
        <begin position="36"/>
        <end position="68"/>
    </location>
</feature>
<proteinExistence type="inferred from homology"/>
<keyword evidence="4 8" id="KW-1133">Transmembrane helix</keyword>
<evidence type="ECO:0000256" key="8">
    <source>
        <dbReference type="RuleBase" id="RU079119"/>
    </source>
</evidence>
<dbReference type="SUPFAM" id="SSF48403">
    <property type="entry name" value="Ankyrin repeat"/>
    <property type="match status" value="1"/>
</dbReference>
<organism evidence="11 12">
    <name type="scientific">Tribonema minus</name>
    <dbReference type="NCBI Taxonomy" id="303371"/>
    <lineage>
        <taxon>Eukaryota</taxon>
        <taxon>Sar</taxon>
        <taxon>Stramenopiles</taxon>
        <taxon>Ochrophyta</taxon>
        <taxon>PX clade</taxon>
        <taxon>Xanthophyceae</taxon>
        <taxon>Tribonematales</taxon>
        <taxon>Tribonemataceae</taxon>
        <taxon>Tribonema</taxon>
    </lineage>
</organism>
<evidence type="ECO:0000313" key="11">
    <source>
        <dbReference type="EMBL" id="KAG5188123.1"/>
    </source>
</evidence>
<comment type="similarity">
    <text evidence="8">Belongs to the DHHC palmitoyltransferase family.</text>
</comment>
<keyword evidence="2 8" id="KW-0812">Transmembrane</keyword>
<dbReference type="GO" id="GO:0016020">
    <property type="term" value="C:membrane"/>
    <property type="evidence" value="ECO:0007669"/>
    <property type="project" value="UniProtKB-SubCell"/>
</dbReference>
<dbReference type="PANTHER" id="PTHR24161">
    <property type="entry name" value="ANK_REP_REGION DOMAIN-CONTAINING PROTEIN-RELATED"/>
    <property type="match status" value="1"/>
</dbReference>
<dbReference type="InterPro" id="IPR036770">
    <property type="entry name" value="Ankyrin_rpt-contain_sf"/>
</dbReference>
<keyword evidence="6 8" id="KW-0472">Membrane</keyword>
<dbReference type="PROSITE" id="PS50088">
    <property type="entry name" value="ANK_REPEAT"/>
    <property type="match status" value="2"/>
</dbReference>
<evidence type="ECO:0000256" key="5">
    <source>
        <dbReference type="ARBA" id="ARBA00023043"/>
    </source>
</evidence>
<dbReference type="EMBL" id="JAFCMP010000077">
    <property type="protein sequence ID" value="KAG5188123.1"/>
    <property type="molecule type" value="Genomic_DNA"/>
</dbReference>
<evidence type="ECO:0000256" key="3">
    <source>
        <dbReference type="ARBA" id="ARBA00022737"/>
    </source>
</evidence>
<evidence type="ECO:0000256" key="7">
    <source>
        <dbReference type="PROSITE-ProRule" id="PRU00023"/>
    </source>
</evidence>
<protein>
    <recommendedName>
        <fullName evidence="8">Palmitoyltransferase</fullName>
        <ecNumber evidence="8">2.3.1.225</ecNumber>
    </recommendedName>
</protein>
<keyword evidence="5 7" id="KW-0040">ANK repeat</keyword>
<dbReference type="OrthoDB" id="6781668at2759"/>
<dbReference type="Pfam" id="PF01529">
    <property type="entry name" value="DHHC"/>
    <property type="match status" value="1"/>
</dbReference>
<dbReference type="Pfam" id="PF12796">
    <property type="entry name" value="Ank_2"/>
    <property type="match status" value="1"/>
</dbReference>
<comment type="catalytic activity">
    <reaction evidence="8">
        <text>L-cysteinyl-[protein] + hexadecanoyl-CoA = S-hexadecanoyl-L-cysteinyl-[protein] + CoA</text>
        <dbReference type="Rhea" id="RHEA:36683"/>
        <dbReference type="Rhea" id="RHEA-COMP:10131"/>
        <dbReference type="Rhea" id="RHEA-COMP:11032"/>
        <dbReference type="ChEBI" id="CHEBI:29950"/>
        <dbReference type="ChEBI" id="CHEBI:57287"/>
        <dbReference type="ChEBI" id="CHEBI:57379"/>
        <dbReference type="ChEBI" id="CHEBI:74151"/>
        <dbReference type="EC" id="2.3.1.225"/>
    </reaction>
</comment>
<reference evidence="11" key="1">
    <citation type="submission" date="2021-02" db="EMBL/GenBank/DDBJ databases">
        <title>First Annotated Genome of the Yellow-green Alga Tribonema minus.</title>
        <authorList>
            <person name="Mahan K.M."/>
        </authorList>
    </citation>
    <scope>NUCLEOTIDE SEQUENCE</scope>
    <source>
        <strain evidence="11">UTEX B ZZ1240</strain>
    </source>
</reference>
<feature type="domain" description="Palmitoyltransferase DHHC" evidence="10">
    <location>
        <begin position="417"/>
        <end position="548"/>
    </location>
</feature>
<dbReference type="PROSITE" id="PS50297">
    <property type="entry name" value="ANK_REP_REGION"/>
    <property type="match status" value="1"/>
</dbReference>
<keyword evidence="3" id="KW-0677">Repeat</keyword>
<dbReference type="Proteomes" id="UP000664859">
    <property type="component" value="Unassembled WGS sequence"/>
</dbReference>
<evidence type="ECO:0000256" key="9">
    <source>
        <dbReference type="SAM" id="MobiDB-lite"/>
    </source>
</evidence>
<evidence type="ECO:0000256" key="4">
    <source>
        <dbReference type="ARBA" id="ARBA00022989"/>
    </source>
</evidence>
<comment type="subcellular location">
    <subcellularLocation>
        <location evidence="1">Membrane</location>
        <topology evidence="1">Multi-pass membrane protein</topology>
    </subcellularLocation>
</comment>
<feature type="transmembrane region" description="Helical" evidence="8">
    <location>
        <begin position="261"/>
        <end position="294"/>
    </location>
</feature>
<dbReference type="GO" id="GO:0019706">
    <property type="term" value="F:protein-cysteine S-palmitoyltransferase activity"/>
    <property type="evidence" value="ECO:0007669"/>
    <property type="project" value="UniProtKB-EC"/>
</dbReference>
<evidence type="ECO:0000256" key="6">
    <source>
        <dbReference type="ARBA" id="ARBA00023136"/>
    </source>
</evidence>
<dbReference type="AlphaFoldDB" id="A0A836CK02"/>